<dbReference type="Gene3D" id="3.30.2350.10">
    <property type="entry name" value="Pseudouridine synthase"/>
    <property type="match status" value="1"/>
</dbReference>
<dbReference type="InterPro" id="IPR020103">
    <property type="entry name" value="PsdUridine_synth_cat_dom_sf"/>
</dbReference>
<dbReference type="CDD" id="cd02869">
    <property type="entry name" value="PseudoU_synth_RluA_like"/>
    <property type="match status" value="1"/>
</dbReference>
<dbReference type="InterPro" id="IPR006225">
    <property type="entry name" value="PsdUridine_synth_RluC/D"/>
</dbReference>
<dbReference type="PROSITE" id="PS50889">
    <property type="entry name" value="S4"/>
    <property type="match status" value="1"/>
</dbReference>
<dbReference type="SUPFAM" id="SSF55120">
    <property type="entry name" value="Pseudouridine synthase"/>
    <property type="match status" value="1"/>
</dbReference>
<evidence type="ECO:0000256" key="2">
    <source>
        <dbReference type="ARBA" id="ARBA00023235"/>
    </source>
</evidence>
<dbReference type="GO" id="GO:0003723">
    <property type="term" value="F:RNA binding"/>
    <property type="evidence" value="ECO:0007669"/>
    <property type="project" value="InterPro"/>
</dbReference>
<protein>
    <submittedName>
        <fullName evidence="4">Ribosomal large subunit pseudouridine synthase D</fullName>
        <ecNumber evidence="4">5.4.99.23</ecNumber>
    </submittedName>
</protein>
<feature type="domain" description="Pseudouridine synthase RsuA/RluA-like" evidence="3">
    <location>
        <begin position="90"/>
        <end position="243"/>
    </location>
</feature>
<gene>
    <name evidence="4" type="ORF">MNBD_ACTINO02-994</name>
</gene>
<dbReference type="EMBL" id="UOEK01000449">
    <property type="protein sequence ID" value="VAW08222.1"/>
    <property type="molecule type" value="Genomic_DNA"/>
</dbReference>
<reference evidence="4" key="1">
    <citation type="submission" date="2018-06" db="EMBL/GenBank/DDBJ databases">
        <authorList>
            <person name="Zhirakovskaya E."/>
        </authorList>
    </citation>
    <scope>NUCLEOTIDE SEQUENCE</scope>
</reference>
<dbReference type="Gene3D" id="3.10.290.10">
    <property type="entry name" value="RNA-binding S4 domain"/>
    <property type="match status" value="1"/>
</dbReference>
<organism evidence="4">
    <name type="scientific">hydrothermal vent metagenome</name>
    <dbReference type="NCBI Taxonomy" id="652676"/>
    <lineage>
        <taxon>unclassified sequences</taxon>
        <taxon>metagenomes</taxon>
        <taxon>ecological metagenomes</taxon>
    </lineage>
</organism>
<dbReference type="GO" id="GO:0000455">
    <property type="term" value="P:enzyme-directed rRNA pseudouridine synthesis"/>
    <property type="evidence" value="ECO:0007669"/>
    <property type="project" value="TreeGrafter"/>
</dbReference>
<dbReference type="InterPro" id="IPR036986">
    <property type="entry name" value="S4_RNA-bd_sf"/>
</dbReference>
<evidence type="ECO:0000313" key="4">
    <source>
        <dbReference type="EMBL" id="VAW08222.1"/>
    </source>
</evidence>
<dbReference type="InterPro" id="IPR006224">
    <property type="entry name" value="PsdUridine_synth_RluA-like_CS"/>
</dbReference>
<dbReference type="PROSITE" id="PS01129">
    <property type="entry name" value="PSI_RLU"/>
    <property type="match status" value="1"/>
</dbReference>
<dbReference type="SUPFAM" id="SSF55174">
    <property type="entry name" value="Alpha-L RNA-binding motif"/>
    <property type="match status" value="1"/>
</dbReference>
<accession>A0A3B0T1B4</accession>
<dbReference type="Pfam" id="PF00849">
    <property type="entry name" value="PseudoU_synth_2"/>
    <property type="match status" value="1"/>
</dbReference>
<dbReference type="NCBIfam" id="TIGR00005">
    <property type="entry name" value="rluA_subfam"/>
    <property type="match status" value="1"/>
</dbReference>
<keyword evidence="2 4" id="KW-0413">Isomerase</keyword>
<comment type="similarity">
    <text evidence="1">Belongs to the pseudouridine synthase RluA family.</text>
</comment>
<dbReference type="PANTHER" id="PTHR21600">
    <property type="entry name" value="MITOCHONDRIAL RNA PSEUDOURIDINE SYNTHASE"/>
    <property type="match status" value="1"/>
</dbReference>
<name>A0A3B0T1B4_9ZZZZ</name>
<dbReference type="GO" id="GO:0160140">
    <property type="term" value="F:23S rRNA pseudouridine(1911/1915/1917) synthase activity"/>
    <property type="evidence" value="ECO:0007669"/>
    <property type="project" value="UniProtKB-EC"/>
</dbReference>
<evidence type="ECO:0000259" key="3">
    <source>
        <dbReference type="Pfam" id="PF00849"/>
    </source>
</evidence>
<dbReference type="InterPro" id="IPR050188">
    <property type="entry name" value="RluA_PseudoU_synthase"/>
</dbReference>
<dbReference type="InterPro" id="IPR006145">
    <property type="entry name" value="PsdUridine_synth_RsuA/RluA"/>
</dbReference>
<evidence type="ECO:0000256" key="1">
    <source>
        <dbReference type="ARBA" id="ARBA00010876"/>
    </source>
</evidence>
<sequence length="307" mass="33486">MTAERSEVTLRVAARDAGSRLDKVVAGLAGVSRAVAATLVANGDATLNARTAKGNTRVDVDDWIVVWITAPLGLVPTPMPIEIAYGDESVLVVNKSAGRVVHPGAGHDSDTLVNGLVYQYEDLADLGEDRRWGLVHRLDKDTSGLLMVARTPAAFDSLRSQMSARKIERVYTALVHGPLQSSAGTVDAPIGRDPQRPIRMAVVRGGRAARTHYQVTERWDGHDLLRVTLDTGRTHQIRVHLQSIGHPLVGDPVYGDRRTSVADPGRVWLHATTLRFRHPVSNEEIRVAAPIPRDLGETLEMLRTIRA</sequence>
<proteinExistence type="inferred from homology"/>
<dbReference type="EC" id="5.4.99.23" evidence="4"/>
<dbReference type="PANTHER" id="PTHR21600:SF44">
    <property type="entry name" value="RIBOSOMAL LARGE SUBUNIT PSEUDOURIDINE SYNTHASE D"/>
    <property type="match status" value="1"/>
</dbReference>
<dbReference type="AlphaFoldDB" id="A0A3B0T1B4"/>